<sequence length="861" mass="100132">MSNNHLHIQKQASNPNYSVYVNASAGSGKTKVLIDRMLRLLLKGNNLSNILCVTFTNAAAEEMIERLKGRAKKWCAESKGDLARELEDLIDEPISESMLSLASSLYGTLLLEAQKIKIQTMHAFCARILNIEIDSAYTNDTNGNRIISNAEKYSLLKRAYYEAMRSEFLQKVVRLLALLFNNQILFEYTVDLINQYAKFHDYLKDIDTEERLLGQIFQLFGFEQDFDWEIFLEKRIVQLDMPALYLIAESLAEKEGRLMKAWLISSLAEKKENLFEYANIFLTQDHKKRSRISGAKSLNERMQAQLYAHQEEVYEIIQTKKSYNAALHNFAFIRFAQEVFKNYEEFKREKGLLDYDQLLINTIKLLETSENRHWLLWKLDCEIDHILVDEAQDLNAYQWQIIKLLSEEFFAGIGAKEENRTIFIVGDQKQSIFGFQGAAPEIFVDIARYYKEKARHALKEWVEIDFNISFRSGKEILELVDNIFIKTDITAQFNTSYKNHISYRNTPAYFQAWQLNDETKNTLLDSQWMIPAESASIQRESIGSFIATRVSDWLKDQRVIFGSNKNFELDDLMIILRKRGRIYNDICNALSRNQIPFVSCGSLFLKDKVTILDLLSLLKFILNQADDFNLANLLKSALFNFKEEDIFKIAFNRGKRTIWQSISEGNRYQPTREKLLKFLELFADSSLYQFFYQVAFEYYKKNSFDTAIKTFLNAVANFEQQHQFAGELEFLHWFEAEKIQVLDSCADKNAIRITTAHSAKGLEAPIIILADAFESENLSRDNIFWLGNRLIFSSGAQYDDKFVKIIKEKAKFIQKNENLRLLYVAVTRARDEVYVIGYNKGKIGNWHELICDSSLKSDPLE</sequence>
<evidence type="ECO:0000256" key="7">
    <source>
        <dbReference type="ARBA" id="ARBA00034808"/>
    </source>
</evidence>
<dbReference type="Gene3D" id="1.10.486.10">
    <property type="entry name" value="PCRA, domain 4"/>
    <property type="match status" value="1"/>
</dbReference>
<keyword evidence="2 10" id="KW-0378">Hydrolase</keyword>
<dbReference type="InterPro" id="IPR014016">
    <property type="entry name" value="UvrD-like_ATP-bd"/>
</dbReference>
<dbReference type="GO" id="GO:0043138">
    <property type="term" value="F:3'-5' DNA helicase activity"/>
    <property type="evidence" value="ECO:0007669"/>
    <property type="project" value="UniProtKB-EC"/>
</dbReference>
<dbReference type="PANTHER" id="PTHR11070">
    <property type="entry name" value="UVRD / RECB / PCRA DNA HELICASE FAMILY MEMBER"/>
    <property type="match status" value="1"/>
</dbReference>
<dbReference type="Gene3D" id="3.40.50.300">
    <property type="entry name" value="P-loop containing nucleotide triphosphate hydrolases"/>
    <property type="match status" value="3"/>
</dbReference>
<dbReference type="InterPro" id="IPR000212">
    <property type="entry name" value="DNA_helicase_UvrD/REP"/>
</dbReference>
<dbReference type="GO" id="GO:0000725">
    <property type="term" value="P:recombinational repair"/>
    <property type="evidence" value="ECO:0007669"/>
    <property type="project" value="TreeGrafter"/>
</dbReference>
<evidence type="ECO:0000313" key="14">
    <source>
        <dbReference type="Proteomes" id="UP000006639"/>
    </source>
</evidence>
<name>F7XV20_MIDMI</name>
<dbReference type="GO" id="GO:0003677">
    <property type="term" value="F:DNA binding"/>
    <property type="evidence" value="ECO:0007669"/>
    <property type="project" value="InterPro"/>
</dbReference>
<gene>
    <name evidence="13" type="primary">addA</name>
    <name evidence="13" type="ordered locus">midi_00201</name>
</gene>
<proteinExistence type="predicted"/>
<dbReference type="GO" id="GO:0016887">
    <property type="term" value="F:ATP hydrolysis activity"/>
    <property type="evidence" value="ECO:0007669"/>
    <property type="project" value="RHEA"/>
</dbReference>
<feature type="domain" description="UvrD-like helicase C-terminal" evidence="12">
    <location>
        <begin position="492"/>
        <end position="761"/>
    </location>
</feature>
<dbReference type="AlphaFoldDB" id="F7XV20"/>
<dbReference type="EC" id="5.6.2.4" evidence="7"/>
<dbReference type="PROSITE" id="PS51198">
    <property type="entry name" value="UVRD_HELICASE_ATP_BIND"/>
    <property type="match status" value="1"/>
</dbReference>
<evidence type="ECO:0000313" key="13">
    <source>
        <dbReference type="EMBL" id="AEI88519.1"/>
    </source>
</evidence>
<dbReference type="STRING" id="696127.midi_00201"/>
<keyword evidence="5" id="KW-0413">Isomerase</keyword>
<dbReference type="Pfam" id="PF00580">
    <property type="entry name" value="UvrD-helicase"/>
    <property type="match status" value="1"/>
</dbReference>
<comment type="catalytic activity">
    <reaction evidence="9">
        <text>ATP + H2O = ADP + phosphate + H(+)</text>
        <dbReference type="Rhea" id="RHEA:13065"/>
        <dbReference type="ChEBI" id="CHEBI:15377"/>
        <dbReference type="ChEBI" id="CHEBI:15378"/>
        <dbReference type="ChEBI" id="CHEBI:30616"/>
        <dbReference type="ChEBI" id="CHEBI:43474"/>
        <dbReference type="ChEBI" id="CHEBI:456216"/>
        <dbReference type="EC" id="5.6.2.4"/>
    </reaction>
</comment>
<evidence type="ECO:0000259" key="11">
    <source>
        <dbReference type="PROSITE" id="PS51198"/>
    </source>
</evidence>
<dbReference type="KEGG" id="mmn:midi_00201"/>
<evidence type="ECO:0000256" key="4">
    <source>
        <dbReference type="ARBA" id="ARBA00022840"/>
    </source>
</evidence>
<dbReference type="PROSITE" id="PS51217">
    <property type="entry name" value="UVRD_HELICASE_CTER"/>
    <property type="match status" value="1"/>
</dbReference>
<evidence type="ECO:0000256" key="10">
    <source>
        <dbReference type="PROSITE-ProRule" id="PRU00560"/>
    </source>
</evidence>
<keyword evidence="4 10" id="KW-0067">ATP-binding</keyword>
<dbReference type="EMBL" id="CP002130">
    <property type="protein sequence ID" value="AEI88519.1"/>
    <property type="molecule type" value="Genomic_DNA"/>
</dbReference>
<dbReference type="GO" id="GO:0033202">
    <property type="term" value="C:DNA helicase complex"/>
    <property type="evidence" value="ECO:0007669"/>
    <property type="project" value="TreeGrafter"/>
</dbReference>
<keyword evidence="3 10" id="KW-0347">Helicase</keyword>
<evidence type="ECO:0000256" key="8">
    <source>
        <dbReference type="ARBA" id="ARBA00034923"/>
    </source>
</evidence>
<dbReference type="InterPro" id="IPR014017">
    <property type="entry name" value="DNA_helicase_UvrD-like_C"/>
</dbReference>
<dbReference type="PANTHER" id="PTHR11070:SF2">
    <property type="entry name" value="ATP-DEPENDENT DNA HELICASE SRS2"/>
    <property type="match status" value="1"/>
</dbReference>
<dbReference type="RefSeq" id="WP_013950735.1">
    <property type="nucleotide sequence ID" value="NC_015722.1"/>
</dbReference>
<feature type="domain" description="UvrD-like helicase ATP-binding" evidence="11">
    <location>
        <begin position="2"/>
        <end position="473"/>
    </location>
</feature>
<evidence type="ECO:0000259" key="12">
    <source>
        <dbReference type="PROSITE" id="PS51217"/>
    </source>
</evidence>
<evidence type="ECO:0000256" key="2">
    <source>
        <dbReference type="ARBA" id="ARBA00022801"/>
    </source>
</evidence>
<organism evidence="13 14">
    <name type="scientific">Midichloria mitochondrii (strain IricVA)</name>
    <dbReference type="NCBI Taxonomy" id="696127"/>
    <lineage>
        <taxon>Bacteria</taxon>
        <taxon>Pseudomonadati</taxon>
        <taxon>Pseudomonadota</taxon>
        <taxon>Alphaproteobacteria</taxon>
        <taxon>Rickettsiales</taxon>
        <taxon>Candidatus Midichloriaceae</taxon>
        <taxon>Candidatus Midichloria</taxon>
    </lineage>
</organism>
<dbReference type="GO" id="GO:0005524">
    <property type="term" value="F:ATP binding"/>
    <property type="evidence" value="ECO:0007669"/>
    <property type="project" value="UniProtKB-UniRule"/>
</dbReference>
<keyword evidence="14" id="KW-1185">Reference proteome</keyword>
<dbReference type="HOGENOM" id="CLU_001114_0_0_5"/>
<protein>
    <recommendedName>
        <fullName evidence="7">DNA 3'-5' helicase</fullName>
        <ecNumber evidence="7">5.6.2.4</ecNumber>
    </recommendedName>
    <alternativeName>
        <fullName evidence="8">DNA 3'-5' helicase II</fullName>
    </alternativeName>
</protein>
<comment type="catalytic activity">
    <reaction evidence="6">
        <text>Couples ATP hydrolysis with the unwinding of duplex DNA by translocating in the 3'-5' direction.</text>
        <dbReference type="EC" id="5.6.2.4"/>
    </reaction>
</comment>
<accession>F7XV20</accession>
<dbReference type="GO" id="GO:0005829">
    <property type="term" value="C:cytosol"/>
    <property type="evidence" value="ECO:0007669"/>
    <property type="project" value="TreeGrafter"/>
</dbReference>
<evidence type="ECO:0000256" key="3">
    <source>
        <dbReference type="ARBA" id="ARBA00022806"/>
    </source>
</evidence>
<dbReference type="SUPFAM" id="SSF52540">
    <property type="entry name" value="P-loop containing nucleoside triphosphate hydrolases"/>
    <property type="match status" value="1"/>
</dbReference>
<evidence type="ECO:0000256" key="5">
    <source>
        <dbReference type="ARBA" id="ARBA00023235"/>
    </source>
</evidence>
<dbReference type="Pfam" id="PF13361">
    <property type="entry name" value="UvrD_C"/>
    <property type="match status" value="2"/>
</dbReference>
<reference evidence="13 14" key="1">
    <citation type="journal article" date="2011" name="Mol. Biol. Evol.">
        <title>Phylogenomic evidence for the presence of a flagellum and cbb3 oxidase in the free-living mitochondrial ancestor.</title>
        <authorList>
            <person name="Sassera D."/>
            <person name="Lo N."/>
            <person name="Epis S."/>
            <person name="D'Auria G."/>
            <person name="Montagna M."/>
            <person name="Comandatore F."/>
            <person name="Horner D."/>
            <person name="Pereto J."/>
            <person name="Luciano A.M."/>
            <person name="Franciosi F."/>
            <person name="Ferri E."/>
            <person name="Crotti E."/>
            <person name="Bazzocchi C."/>
            <person name="Daffonchio D."/>
            <person name="Sacchi L."/>
            <person name="Moya A."/>
            <person name="Latorre A."/>
            <person name="Bandi C."/>
        </authorList>
    </citation>
    <scope>NUCLEOTIDE SEQUENCE [LARGE SCALE GENOMIC DNA]</scope>
    <source>
        <strain evidence="13 14">IricVA</strain>
    </source>
</reference>
<dbReference type="InterPro" id="IPR027417">
    <property type="entry name" value="P-loop_NTPase"/>
</dbReference>
<keyword evidence="1 10" id="KW-0547">Nucleotide-binding</keyword>
<dbReference type="OrthoDB" id="9810135at2"/>
<feature type="binding site" evidence="10">
    <location>
        <begin position="23"/>
        <end position="30"/>
    </location>
    <ligand>
        <name>ATP</name>
        <dbReference type="ChEBI" id="CHEBI:30616"/>
    </ligand>
</feature>
<evidence type="ECO:0000256" key="6">
    <source>
        <dbReference type="ARBA" id="ARBA00034617"/>
    </source>
</evidence>
<dbReference type="Proteomes" id="UP000006639">
    <property type="component" value="Chromosome"/>
</dbReference>
<evidence type="ECO:0000256" key="1">
    <source>
        <dbReference type="ARBA" id="ARBA00022741"/>
    </source>
</evidence>
<evidence type="ECO:0000256" key="9">
    <source>
        <dbReference type="ARBA" id="ARBA00048988"/>
    </source>
</evidence>